<reference evidence="3 4" key="1">
    <citation type="submission" date="2017-12" db="EMBL/GenBank/DDBJ databases">
        <title>High-resolution comparative analysis of great ape genomes.</title>
        <authorList>
            <person name="Pollen A."/>
            <person name="Hastie A."/>
            <person name="Hormozdiari F."/>
            <person name="Dougherty M."/>
            <person name="Liu R."/>
            <person name="Chaisson M."/>
            <person name="Hoppe E."/>
            <person name="Hill C."/>
            <person name="Pang A."/>
            <person name="Hillier L."/>
            <person name="Baker C."/>
            <person name="Armstrong J."/>
            <person name="Shendure J."/>
            <person name="Paten B."/>
            <person name="Wilson R."/>
            <person name="Chao H."/>
            <person name="Schneider V."/>
            <person name="Ventura M."/>
            <person name="Kronenberg Z."/>
            <person name="Murali S."/>
            <person name="Gordon D."/>
            <person name="Cantsilieris S."/>
            <person name="Munson K."/>
            <person name="Nelson B."/>
            <person name="Raja A."/>
            <person name="Underwood J."/>
            <person name="Diekhans M."/>
            <person name="Fiddes I."/>
            <person name="Haussler D."/>
            <person name="Eichler E."/>
        </authorList>
    </citation>
    <scope>NUCLEOTIDE SEQUENCE [LARGE SCALE GENOMIC DNA]</scope>
    <source>
        <strain evidence="3">Yerkes chimp pedigree #C0471</strain>
    </source>
</reference>
<dbReference type="EMBL" id="NBAG03000379">
    <property type="protein sequence ID" value="PNI32551.1"/>
    <property type="molecule type" value="Genomic_DNA"/>
</dbReference>
<evidence type="ECO:0000313" key="4">
    <source>
        <dbReference type="Proteomes" id="UP000236370"/>
    </source>
</evidence>
<organism evidence="3 4">
    <name type="scientific">Pan troglodytes</name>
    <name type="common">Chimpanzee</name>
    <dbReference type="NCBI Taxonomy" id="9598"/>
    <lineage>
        <taxon>Eukaryota</taxon>
        <taxon>Metazoa</taxon>
        <taxon>Chordata</taxon>
        <taxon>Craniata</taxon>
        <taxon>Vertebrata</taxon>
        <taxon>Euteleostomi</taxon>
        <taxon>Mammalia</taxon>
        <taxon>Eutheria</taxon>
        <taxon>Euarchontoglires</taxon>
        <taxon>Primates</taxon>
        <taxon>Haplorrhini</taxon>
        <taxon>Catarrhini</taxon>
        <taxon>Hominidae</taxon>
        <taxon>Pan</taxon>
    </lineage>
</organism>
<name>A0A2J8KBZ6_PANTR</name>
<protein>
    <submittedName>
        <fullName evidence="3">GPRC5C isoform 11</fullName>
    </submittedName>
</protein>
<dbReference type="AlphaFoldDB" id="A0A2J8KBZ6"/>
<evidence type="ECO:0000313" key="3">
    <source>
        <dbReference type="EMBL" id="PNI32551.1"/>
    </source>
</evidence>
<feature type="non-terminal residue" evidence="3">
    <location>
        <position position="153"/>
    </location>
</feature>
<dbReference type="Proteomes" id="UP000236370">
    <property type="component" value="Unassembled WGS sequence"/>
</dbReference>
<gene>
    <name evidence="3" type="ORF">CK820_G0039946</name>
</gene>
<accession>A0A2J8KBZ6</accession>
<feature type="compositionally biased region" description="Basic residues" evidence="2">
    <location>
        <begin position="1"/>
        <end position="11"/>
    </location>
</feature>
<evidence type="ECO:0000256" key="2">
    <source>
        <dbReference type="SAM" id="MobiDB-lite"/>
    </source>
</evidence>
<dbReference type="PANTHER" id="PTHR14511:SF15">
    <property type="entry name" value="G-PROTEIN COUPLED RECEPTOR FAMILY C GROUP 5 MEMBER C"/>
    <property type="match status" value="1"/>
</dbReference>
<sequence>MQAPAHPRRKQGALPADRPARERATQRAWLSLGPRERQALRPSPGPAIPARTGPGPAPRAASLPPPPAPRLGLELAPNAALERGRRRVPGTQPEPGLGARMAIHKALVMCLGLPLFLFPGARAQGHVPPGCSQGLNPLYYNLCDRSGAWGIVL</sequence>
<feature type="compositionally biased region" description="Low complexity" evidence="2">
    <location>
        <begin position="48"/>
        <end position="62"/>
    </location>
</feature>
<comment type="caution">
    <text evidence="3">The sequence shown here is derived from an EMBL/GenBank/DDBJ whole genome shotgun (WGS) entry which is preliminary data.</text>
</comment>
<dbReference type="PANTHER" id="PTHR14511">
    <property type="entry name" value="G PROTEIN COUPLED RECEPTOR, CLASS C, GROUP 5"/>
    <property type="match status" value="1"/>
</dbReference>
<feature type="region of interest" description="Disordered" evidence="2">
    <location>
        <begin position="1"/>
        <end position="73"/>
    </location>
</feature>
<dbReference type="InterPro" id="IPR051753">
    <property type="entry name" value="RA-inducible_GPCR3"/>
</dbReference>
<proteinExistence type="inferred from homology"/>
<evidence type="ECO:0000256" key="1">
    <source>
        <dbReference type="ARBA" id="ARBA00007242"/>
    </source>
</evidence>
<comment type="similarity">
    <text evidence="1">Belongs to the G-protein coupled receptor 3 family.</text>
</comment>